<proteinExistence type="predicted"/>
<keyword evidence="1" id="KW-0812">Transmembrane</keyword>
<evidence type="ECO:0000313" key="2">
    <source>
        <dbReference type="EMBL" id="GAC09260.1"/>
    </source>
</evidence>
<accession>A0AAV3UW07</accession>
<keyword evidence="1" id="KW-0472">Membrane</keyword>
<dbReference type="AlphaFoldDB" id="A0AAV3UW07"/>
<organism evidence="2 3">
    <name type="scientific">Paraglaciecola chathamensis S18K6</name>
    <dbReference type="NCBI Taxonomy" id="1127672"/>
    <lineage>
        <taxon>Bacteria</taxon>
        <taxon>Pseudomonadati</taxon>
        <taxon>Pseudomonadota</taxon>
        <taxon>Gammaproteobacteria</taxon>
        <taxon>Alteromonadales</taxon>
        <taxon>Alteromonadaceae</taxon>
        <taxon>Paraglaciecola</taxon>
    </lineage>
</organism>
<sequence length="61" mass="6876">MLMGLRQQFHHQGFLSEAFNTPYAGVMLLVAGVALTLPFFVWSFKANFRPLGNFNKSNANK</sequence>
<name>A0AAV3UW07_9ALTE</name>
<evidence type="ECO:0000256" key="1">
    <source>
        <dbReference type="SAM" id="Phobius"/>
    </source>
</evidence>
<dbReference type="Proteomes" id="UP000006320">
    <property type="component" value="Unassembled WGS sequence"/>
</dbReference>
<keyword evidence="1" id="KW-1133">Transmembrane helix</keyword>
<protein>
    <submittedName>
        <fullName evidence="2">Uncharacterized protein</fullName>
    </submittedName>
</protein>
<evidence type="ECO:0000313" key="3">
    <source>
        <dbReference type="Proteomes" id="UP000006320"/>
    </source>
</evidence>
<dbReference type="EMBL" id="BAEM01000021">
    <property type="protein sequence ID" value="GAC09260.1"/>
    <property type="molecule type" value="Genomic_DNA"/>
</dbReference>
<gene>
    <name evidence="2" type="ORF">GCHA_1299</name>
</gene>
<reference evidence="2 3" key="1">
    <citation type="journal article" date="2017" name="Antonie Van Leeuwenhoek">
        <title>Rhizobium rhizosphaerae sp. nov., a novel species isolated from rice rhizosphere.</title>
        <authorList>
            <person name="Zhao J.J."/>
            <person name="Zhang J."/>
            <person name="Zhang R.J."/>
            <person name="Zhang C.W."/>
            <person name="Yin H.Q."/>
            <person name="Zhang X.X."/>
        </authorList>
    </citation>
    <scope>NUCLEOTIDE SEQUENCE [LARGE SCALE GENOMIC DNA]</scope>
    <source>
        <strain evidence="2 3">S18K6</strain>
    </source>
</reference>
<feature type="transmembrane region" description="Helical" evidence="1">
    <location>
        <begin position="23"/>
        <end position="44"/>
    </location>
</feature>
<comment type="caution">
    <text evidence="2">The sequence shown here is derived from an EMBL/GenBank/DDBJ whole genome shotgun (WGS) entry which is preliminary data.</text>
</comment>